<organism evidence="1 2">
    <name type="scientific">Escherichia coli</name>
    <dbReference type="NCBI Taxonomy" id="562"/>
    <lineage>
        <taxon>Bacteria</taxon>
        <taxon>Pseudomonadati</taxon>
        <taxon>Pseudomonadota</taxon>
        <taxon>Gammaproteobacteria</taxon>
        <taxon>Enterobacterales</taxon>
        <taxon>Enterobacteriaceae</taxon>
        <taxon>Escherichia</taxon>
    </lineage>
</organism>
<evidence type="ECO:0000313" key="2">
    <source>
        <dbReference type="Proteomes" id="UP000254428"/>
    </source>
</evidence>
<reference evidence="1 2" key="1">
    <citation type="submission" date="2018-06" db="EMBL/GenBank/DDBJ databases">
        <authorList>
            <consortium name="Pathogen Informatics"/>
            <person name="Doyle S."/>
        </authorList>
    </citation>
    <scope>NUCLEOTIDE SEQUENCE [LARGE SCALE GENOMIC DNA]</scope>
    <source>
        <strain evidence="1 2">NCTC11341</strain>
    </source>
</reference>
<evidence type="ECO:0000313" key="1">
    <source>
        <dbReference type="EMBL" id="STH74207.1"/>
    </source>
</evidence>
<dbReference type="EMBL" id="UGBT01000002">
    <property type="protein sequence ID" value="STH74207.1"/>
    <property type="molecule type" value="Genomic_DNA"/>
</dbReference>
<protein>
    <submittedName>
        <fullName evidence="1">Putative bacteriophage protein</fullName>
    </submittedName>
</protein>
<proteinExistence type="predicted"/>
<dbReference type="Proteomes" id="UP000254428">
    <property type="component" value="Unassembled WGS sequence"/>
</dbReference>
<name>A0A376P6Z9_ECOLX</name>
<dbReference type="AlphaFoldDB" id="A0A376P6Z9"/>
<gene>
    <name evidence="1" type="ORF">NCTC11341_05937</name>
</gene>
<sequence>MARNKQALRRTVQATADGYENFIARVGMQTPNQHSASTYRANFTSRNRMLVEWSYRSSWIIGEAVDAIPDDMTAKAFASLRKLMQKIVAFSNHNWMSCKSGMR</sequence>
<accession>A0A376P6Z9</accession>